<evidence type="ECO:0000313" key="4">
    <source>
        <dbReference type="EMBL" id="KAJ7620419.1"/>
    </source>
</evidence>
<evidence type="ECO:0000256" key="2">
    <source>
        <dbReference type="SAM" id="Phobius"/>
    </source>
</evidence>
<proteinExistence type="predicted"/>
<feature type="transmembrane region" description="Helical" evidence="2">
    <location>
        <begin position="34"/>
        <end position="52"/>
    </location>
</feature>
<keyword evidence="2" id="KW-0472">Membrane</keyword>
<evidence type="ECO:0000256" key="1">
    <source>
        <dbReference type="SAM" id="MobiDB-lite"/>
    </source>
</evidence>
<evidence type="ECO:0000259" key="3">
    <source>
        <dbReference type="Pfam" id="PF20152"/>
    </source>
</evidence>
<sequence length="322" mass="35424">MFFNWGLMGSLVVQVYFYYCAFPKDRRATKGIVYGLFLLELAETLVMCNSAYRIFGANYGDVAILNDSTLTYIPGIILPSFISLTVQVYYASRVRTLSGSRIPAVIIILMSLLQFSLGNADGIQSGLDGKLSHVSHRPLVINFWLSANALCDLTIAALMTYYLRKGTVISSAMKNTVAKITRYTIATGSLTAFANLLQIFLVFAFRKHNYFVALGWTKGKLYSNNLLVLLNMRAVHEERDRSGDIHMNIITGRLDEIELGTSRPWGTALGGGGSEEHHRLRAGLTASKQQHEGAGRMSAERLGVGTDLPVAKHDGLSGSQSR</sequence>
<feature type="region of interest" description="Disordered" evidence="1">
    <location>
        <begin position="286"/>
        <end position="322"/>
    </location>
</feature>
<keyword evidence="2" id="KW-1133">Transmembrane helix</keyword>
<keyword evidence="5" id="KW-1185">Reference proteome</keyword>
<dbReference type="InterPro" id="IPR045339">
    <property type="entry name" value="DUF6534"/>
</dbReference>
<feature type="transmembrane region" description="Helical" evidence="2">
    <location>
        <begin position="183"/>
        <end position="205"/>
    </location>
</feature>
<dbReference type="EMBL" id="JARKIF010000017">
    <property type="protein sequence ID" value="KAJ7620419.1"/>
    <property type="molecule type" value="Genomic_DNA"/>
</dbReference>
<feature type="transmembrane region" description="Helical" evidence="2">
    <location>
        <begin position="6"/>
        <end position="22"/>
    </location>
</feature>
<dbReference type="Proteomes" id="UP001221142">
    <property type="component" value="Unassembled WGS sequence"/>
</dbReference>
<protein>
    <recommendedName>
        <fullName evidence="3">DUF6534 domain-containing protein</fullName>
    </recommendedName>
</protein>
<feature type="domain" description="DUF6534" evidence="3">
    <location>
        <begin position="149"/>
        <end position="234"/>
    </location>
</feature>
<accession>A0AAD7FF66</accession>
<dbReference type="PANTHER" id="PTHR40465:SF1">
    <property type="entry name" value="DUF6534 DOMAIN-CONTAINING PROTEIN"/>
    <property type="match status" value="1"/>
</dbReference>
<evidence type="ECO:0000313" key="5">
    <source>
        <dbReference type="Proteomes" id="UP001221142"/>
    </source>
</evidence>
<gene>
    <name evidence="4" type="ORF">FB45DRAFT_839612</name>
</gene>
<feature type="transmembrane region" description="Helical" evidence="2">
    <location>
        <begin position="140"/>
        <end position="163"/>
    </location>
</feature>
<organism evidence="4 5">
    <name type="scientific">Roridomyces roridus</name>
    <dbReference type="NCBI Taxonomy" id="1738132"/>
    <lineage>
        <taxon>Eukaryota</taxon>
        <taxon>Fungi</taxon>
        <taxon>Dikarya</taxon>
        <taxon>Basidiomycota</taxon>
        <taxon>Agaricomycotina</taxon>
        <taxon>Agaricomycetes</taxon>
        <taxon>Agaricomycetidae</taxon>
        <taxon>Agaricales</taxon>
        <taxon>Marasmiineae</taxon>
        <taxon>Mycenaceae</taxon>
        <taxon>Roridomyces</taxon>
    </lineage>
</organism>
<reference evidence="4" key="1">
    <citation type="submission" date="2023-03" db="EMBL/GenBank/DDBJ databases">
        <title>Massive genome expansion in bonnet fungi (Mycena s.s.) driven by repeated elements and novel gene families across ecological guilds.</title>
        <authorList>
            <consortium name="Lawrence Berkeley National Laboratory"/>
            <person name="Harder C.B."/>
            <person name="Miyauchi S."/>
            <person name="Viragh M."/>
            <person name="Kuo A."/>
            <person name="Thoen E."/>
            <person name="Andreopoulos B."/>
            <person name="Lu D."/>
            <person name="Skrede I."/>
            <person name="Drula E."/>
            <person name="Henrissat B."/>
            <person name="Morin E."/>
            <person name="Kohler A."/>
            <person name="Barry K."/>
            <person name="LaButti K."/>
            <person name="Morin E."/>
            <person name="Salamov A."/>
            <person name="Lipzen A."/>
            <person name="Mereny Z."/>
            <person name="Hegedus B."/>
            <person name="Baldrian P."/>
            <person name="Stursova M."/>
            <person name="Weitz H."/>
            <person name="Taylor A."/>
            <person name="Grigoriev I.V."/>
            <person name="Nagy L.G."/>
            <person name="Martin F."/>
            <person name="Kauserud H."/>
        </authorList>
    </citation>
    <scope>NUCLEOTIDE SEQUENCE</scope>
    <source>
        <strain evidence="4">9284</strain>
    </source>
</reference>
<comment type="caution">
    <text evidence="4">The sequence shown here is derived from an EMBL/GenBank/DDBJ whole genome shotgun (WGS) entry which is preliminary data.</text>
</comment>
<dbReference type="PANTHER" id="PTHR40465">
    <property type="entry name" value="CHROMOSOME 1, WHOLE GENOME SHOTGUN SEQUENCE"/>
    <property type="match status" value="1"/>
</dbReference>
<dbReference type="AlphaFoldDB" id="A0AAD7FF66"/>
<name>A0AAD7FF66_9AGAR</name>
<dbReference type="Pfam" id="PF20152">
    <property type="entry name" value="DUF6534"/>
    <property type="match status" value="1"/>
</dbReference>
<keyword evidence="2" id="KW-0812">Transmembrane</keyword>
<feature type="transmembrane region" description="Helical" evidence="2">
    <location>
        <begin position="72"/>
        <end position="90"/>
    </location>
</feature>
<feature type="transmembrane region" description="Helical" evidence="2">
    <location>
        <begin position="102"/>
        <end position="120"/>
    </location>
</feature>